<dbReference type="PANTHER" id="PTHR11203">
    <property type="entry name" value="CLEAVAGE AND POLYADENYLATION SPECIFICITY FACTOR FAMILY MEMBER"/>
    <property type="match status" value="1"/>
</dbReference>
<name>A0A1I4DM30_9PROT</name>
<evidence type="ECO:0000256" key="1">
    <source>
        <dbReference type="ARBA" id="ARBA00022801"/>
    </source>
</evidence>
<dbReference type="CDD" id="cd16295">
    <property type="entry name" value="TTHA0252-CPSF-like_MBL-fold"/>
    <property type="match status" value="1"/>
</dbReference>
<dbReference type="Pfam" id="PF07521">
    <property type="entry name" value="RMMBL"/>
    <property type="match status" value="1"/>
</dbReference>
<dbReference type="RefSeq" id="WP_092962225.1">
    <property type="nucleotide sequence ID" value="NZ_FOSQ01000011.1"/>
</dbReference>
<dbReference type="SUPFAM" id="SSF56281">
    <property type="entry name" value="Metallo-hydrolase/oxidoreductase"/>
    <property type="match status" value="1"/>
</dbReference>
<proteinExistence type="predicted"/>
<dbReference type="SMART" id="SM00849">
    <property type="entry name" value="Lactamase_B"/>
    <property type="match status" value="1"/>
</dbReference>
<evidence type="ECO:0000313" key="5">
    <source>
        <dbReference type="Proteomes" id="UP000199473"/>
    </source>
</evidence>
<dbReference type="Pfam" id="PF00753">
    <property type="entry name" value="Lactamase_B"/>
    <property type="match status" value="1"/>
</dbReference>
<feature type="domain" description="Beta-Casp" evidence="3">
    <location>
        <begin position="257"/>
        <end position="377"/>
    </location>
</feature>
<feature type="domain" description="Metallo-beta-lactamase" evidence="2">
    <location>
        <begin position="15"/>
        <end position="248"/>
    </location>
</feature>
<dbReference type="STRING" id="1123062.SAMN02745775_111142"/>
<dbReference type="SMART" id="SM01027">
    <property type="entry name" value="Beta-Casp"/>
    <property type="match status" value="1"/>
</dbReference>
<evidence type="ECO:0000259" key="3">
    <source>
        <dbReference type="SMART" id="SM01027"/>
    </source>
</evidence>
<dbReference type="Gene3D" id="3.60.15.10">
    <property type="entry name" value="Ribonuclease Z/Hydroxyacylglutathione hydrolase-like"/>
    <property type="match status" value="1"/>
</dbReference>
<gene>
    <name evidence="4" type="ORF">SAMN02745775_111142</name>
</gene>
<sequence>MPVSLAFCGAARTVTGSCLLFDHGGTRFLVDCGMFQGPKTLKALNHEPFPFDARGIDFVLLTHAHIDHSGLLPKLVKQGFRGRIHATPATTDLCSVMLPDSGHIQETEVEQLNRRNRRRFQAAPVEPIYTAADAERAIGAFSPIETGAWLKPGKGIRARWWNAGHMLGSASIEIEFAGPRPMRVIVSGDIGPDAGGLQPGAEGPGGVDHVICESTYGDEDRPTVTPEARRAELAKLVRWAAERQGPVLIPSFAVERAQEVVFDLVRLMQEGQVPRAMINIDSPLASRATRLFSRHAAEMTEGEAMRDALASPLVRHVQDANESRELARAEGFGIVLAGSGMCEAGRIRHHLKQHLDDARALVALVGFQASGTLGRLLQDGAPRVRIQGEGFGVQARIATIQGYSGHADGPELGRWIEARAPVSGGVFLVHGEEEAIEGLAKRVEGRGIVTPDRVIRPVLDEVFALEPGAAPVRQPGRGRRGDAAGVGRPDWHNARAALLLGIEEAIERAPDDTTRAGLLDRLRRALEG</sequence>
<dbReference type="InterPro" id="IPR036866">
    <property type="entry name" value="RibonucZ/Hydroxyglut_hydro"/>
</dbReference>
<dbReference type="PANTHER" id="PTHR11203:SF37">
    <property type="entry name" value="INTEGRATOR COMPLEX SUBUNIT 11"/>
    <property type="match status" value="1"/>
</dbReference>
<dbReference type="OrthoDB" id="9803916at2"/>
<dbReference type="Gene3D" id="3.40.50.10890">
    <property type="match status" value="1"/>
</dbReference>
<dbReference type="InterPro" id="IPR022712">
    <property type="entry name" value="Beta_Casp"/>
</dbReference>
<reference evidence="4 5" key="1">
    <citation type="submission" date="2016-10" db="EMBL/GenBank/DDBJ databases">
        <authorList>
            <person name="de Groot N.N."/>
        </authorList>
    </citation>
    <scope>NUCLEOTIDE SEQUENCE [LARGE SCALE GENOMIC DNA]</scope>
    <source>
        <strain evidence="4 5">DSM 19981</strain>
    </source>
</reference>
<dbReference type="InterPro" id="IPR001279">
    <property type="entry name" value="Metallo-B-lactamas"/>
</dbReference>
<keyword evidence="5" id="KW-1185">Reference proteome</keyword>
<dbReference type="AlphaFoldDB" id="A0A1I4DM30"/>
<dbReference type="InterPro" id="IPR011108">
    <property type="entry name" value="RMMBL"/>
</dbReference>
<protein>
    <submittedName>
        <fullName evidence="4">Metallo-beta-lactamase family protein</fullName>
    </submittedName>
</protein>
<organism evidence="4 5">
    <name type="scientific">Falsiroseomonas stagni DSM 19981</name>
    <dbReference type="NCBI Taxonomy" id="1123062"/>
    <lineage>
        <taxon>Bacteria</taxon>
        <taxon>Pseudomonadati</taxon>
        <taxon>Pseudomonadota</taxon>
        <taxon>Alphaproteobacteria</taxon>
        <taxon>Acetobacterales</taxon>
        <taxon>Roseomonadaceae</taxon>
        <taxon>Falsiroseomonas</taxon>
    </lineage>
</organism>
<dbReference type="InterPro" id="IPR050698">
    <property type="entry name" value="MBL"/>
</dbReference>
<evidence type="ECO:0000259" key="2">
    <source>
        <dbReference type="SMART" id="SM00849"/>
    </source>
</evidence>
<keyword evidence="1" id="KW-0378">Hydrolase</keyword>
<dbReference type="Pfam" id="PF10996">
    <property type="entry name" value="Beta-Casp"/>
    <property type="match status" value="1"/>
</dbReference>
<evidence type="ECO:0000313" key="4">
    <source>
        <dbReference type="EMBL" id="SFK94335.1"/>
    </source>
</evidence>
<dbReference type="GO" id="GO:0016787">
    <property type="term" value="F:hydrolase activity"/>
    <property type="evidence" value="ECO:0007669"/>
    <property type="project" value="UniProtKB-KW"/>
</dbReference>
<dbReference type="GO" id="GO:0004521">
    <property type="term" value="F:RNA endonuclease activity"/>
    <property type="evidence" value="ECO:0007669"/>
    <property type="project" value="TreeGrafter"/>
</dbReference>
<dbReference type="EMBL" id="FOSQ01000011">
    <property type="protein sequence ID" value="SFK94335.1"/>
    <property type="molecule type" value="Genomic_DNA"/>
</dbReference>
<accession>A0A1I4DM30</accession>
<dbReference type="Proteomes" id="UP000199473">
    <property type="component" value="Unassembled WGS sequence"/>
</dbReference>